<dbReference type="Proteomes" id="UP001016761">
    <property type="component" value="Unassembled WGS sequence"/>
</dbReference>
<comment type="caution">
    <text evidence="1">The sequence shown here is derived from an EMBL/GenBank/DDBJ whole genome shotgun (WGS) entry which is preliminary data.</text>
</comment>
<keyword evidence="2" id="KW-1185">Reference proteome</keyword>
<accession>A0ABX2L3S6</accession>
<protein>
    <recommendedName>
        <fullName evidence="3">Glycosyltransferase</fullName>
    </recommendedName>
</protein>
<proteinExistence type="predicted"/>
<sequence>MTRIDGGAAEYRSCIANAREKLNGGNLEAALDYTRAGAWAAWQNPGIWDSSAADDLISSVGYELQQQEMSKSENQFGDRQSVVFIASSLADHGGHSESMRLVIDYLVRNTNVTVEAVLLTNADNSESSFPALRSTLDVLDVDLIELSPTSTYVERVREISSYLTASSANQGILFTDPDDVTALCGIAAIGSSFRSILYNHADHVFWIGGNIVDTVIDARTEGAVLTRAYRNLSSAGVISLTSDIQPQTGLPADFPVCESDNFSISVGTEYKFTRDGGRGYAAAVDSILHENPNLQHILITASDGFRLRELVSEDVTDRFHVSGPYPNLAPIYTSANLLVDSIPFGGSMVRLEAALCETPVLAYVNPNYPFAGNNDLLPPDHEFIEYDGTAFGEDAKQLLGQKSVREATVERQLSYCNSLFEYETVGRRWEQLLTDGLQTRVVDGLRSEQQDFDLPTPVNMGSCSFPEYRGAVAEYAAGESLDTTMLEYDIDGYASFLDLRDGTQKRLLRQIVTKSSSVGLFERLKVFRSAYANGELPSKQKKLAYAALAIGGHPAFPIFQFAEDHFG</sequence>
<evidence type="ECO:0008006" key="3">
    <source>
        <dbReference type="Google" id="ProtNLM"/>
    </source>
</evidence>
<evidence type="ECO:0000313" key="2">
    <source>
        <dbReference type="Proteomes" id="UP001016761"/>
    </source>
</evidence>
<reference evidence="1 2" key="1">
    <citation type="submission" date="2020-06" db="EMBL/GenBank/DDBJ databases">
        <title>Haloterrigena sp. nov., an extremely halophilic archaeon isolated from a saline sediment.</title>
        <authorList>
            <person name="Liu B.-B."/>
        </authorList>
    </citation>
    <scope>NUCLEOTIDE SEQUENCE [LARGE SCALE GENOMIC DNA]</scope>
    <source>
        <strain evidence="1 2">SYSU A558-1</strain>
    </source>
</reference>
<dbReference type="EMBL" id="JABUQZ010000001">
    <property type="protein sequence ID" value="NUC70867.1"/>
    <property type="molecule type" value="Genomic_DNA"/>
</dbReference>
<dbReference type="SUPFAM" id="SSF53756">
    <property type="entry name" value="UDP-Glycosyltransferase/glycogen phosphorylase"/>
    <property type="match status" value="1"/>
</dbReference>
<organism evidence="1 2">
    <name type="scientific">Haloterrigena gelatinilytica</name>
    <dbReference type="NCBI Taxonomy" id="2741724"/>
    <lineage>
        <taxon>Archaea</taxon>
        <taxon>Methanobacteriati</taxon>
        <taxon>Methanobacteriota</taxon>
        <taxon>Stenosarchaea group</taxon>
        <taxon>Halobacteria</taxon>
        <taxon>Halobacteriales</taxon>
        <taxon>Natrialbaceae</taxon>
        <taxon>Haloterrigena</taxon>
    </lineage>
</organism>
<name>A0ABX2L3S6_9EURY</name>
<gene>
    <name evidence="1" type="ORF">HTZ84_00835</name>
</gene>
<dbReference type="RefSeq" id="WP_174678942.1">
    <property type="nucleotide sequence ID" value="NZ_JABUQZ010000001.1"/>
</dbReference>
<dbReference type="Gene3D" id="3.40.50.2000">
    <property type="entry name" value="Glycogen Phosphorylase B"/>
    <property type="match status" value="1"/>
</dbReference>
<evidence type="ECO:0000313" key="1">
    <source>
        <dbReference type="EMBL" id="NUC70867.1"/>
    </source>
</evidence>